<gene>
    <name evidence="2" type="ORF">FEZ51_02525</name>
</gene>
<dbReference type="AlphaFoldDB" id="A0A5R9BZ39"/>
<feature type="transmembrane region" description="Helical" evidence="1">
    <location>
        <begin position="108"/>
        <end position="127"/>
    </location>
</feature>
<dbReference type="Proteomes" id="UP000305541">
    <property type="component" value="Unassembled WGS sequence"/>
</dbReference>
<evidence type="ECO:0000256" key="1">
    <source>
        <dbReference type="SAM" id="Phobius"/>
    </source>
</evidence>
<comment type="caution">
    <text evidence="2">The sequence shown here is derived from an EMBL/GenBank/DDBJ whole genome shotgun (WGS) entry which is preliminary data.</text>
</comment>
<dbReference type="EMBL" id="VBTH01000003">
    <property type="protein sequence ID" value="TLQ05132.1"/>
    <property type="molecule type" value="Genomic_DNA"/>
</dbReference>
<dbReference type="RefSeq" id="WP_138473886.1">
    <property type="nucleotide sequence ID" value="NZ_VBTH01000003.1"/>
</dbReference>
<protein>
    <submittedName>
        <fullName evidence="2">Uncharacterized protein</fullName>
    </submittedName>
</protein>
<keyword evidence="1" id="KW-1133">Transmembrane helix</keyword>
<sequence length="131" mass="14783">MRFNSLIDALLDEFDANNNAAYEQLKVTPKMFQQIKSHQILPGKDFIERLSRLTNNNELLQLFKQKSEEFEVPKQLGSKPSALKILIGVITVGIISGLFTGFGYQPLWLFMLVLIIGLLVVLPIFLMNTGS</sequence>
<keyword evidence="1" id="KW-0812">Transmembrane</keyword>
<reference evidence="2 3" key="1">
    <citation type="submission" date="2019-05" db="EMBL/GenBank/DDBJ databases">
        <title>The metagenome of a microbial culture collection derived from dairy environment covers the genomic content of the human microbiome.</title>
        <authorList>
            <person name="Roder T."/>
            <person name="Wuthrich D."/>
            <person name="Sattari Z."/>
            <person name="Von Ah U."/>
            <person name="Bar C."/>
            <person name="Ronchi F."/>
            <person name="Macpherson A.J."/>
            <person name="Ganal-Vonarburg S.C."/>
            <person name="Bruggmann R."/>
            <person name="Vergeres G."/>
        </authorList>
    </citation>
    <scope>NUCLEOTIDE SEQUENCE [LARGE SCALE GENOMIC DNA]</scope>
    <source>
        <strain evidence="2 3">FAM 18815</strain>
    </source>
</reference>
<feature type="transmembrane region" description="Helical" evidence="1">
    <location>
        <begin position="82"/>
        <end position="102"/>
    </location>
</feature>
<accession>A0A5R9BZ39</accession>
<organism evidence="2 3">
    <name type="scientific">Pediococcus stilesii</name>
    <dbReference type="NCBI Taxonomy" id="331679"/>
    <lineage>
        <taxon>Bacteria</taxon>
        <taxon>Bacillati</taxon>
        <taxon>Bacillota</taxon>
        <taxon>Bacilli</taxon>
        <taxon>Lactobacillales</taxon>
        <taxon>Lactobacillaceae</taxon>
        <taxon>Pediococcus</taxon>
    </lineage>
</organism>
<proteinExistence type="predicted"/>
<evidence type="ECO:0000313" key="2">
    <source>
        <dbReference type="EMBL" id="TLQ05132.1"/>
    </source>
</evidence>
<evidence type="ECO:0000313" key="3">
    <source>
        <dbReference type="Proteomes" id="UP000305541"/>
    </source>
</evidence>
<keyword evidence="1" id="KW-0472">Membrane</keyword>
<name>A0A5R9BZ39_9LACO</name>